<organism evidence="3 4">
    <name type="scientific">Aliiruegeria haliotis</name>
    <dbReference type="NCBI Taxonomy" id="1280846"/>
    <lineage>
        <taxon>Bacteria</taxon>
        <taxon>Pseudomonadati</taxon>
        <taxon>Pseudomonadota</taxon>
        <taxon>Alphaproteobacteria</taxon>
        <taxon>Rhodobacterales</taxon>
        <taxon>Roseobacteraceae</taxon>
        <taxon>Aliiruegeria</taxon>
    </lineage>
</organism>
<feature type="binding site" evidence="1">
    <location>
        <position position="108"/>
    </location>
    <ligand>
        <name>L-histidine</name>
        <dbReference type="ChEBI" id="CHEBI:57595"/>
    </ligand>
</feature>
<dbReference type="Pfam" id="PF13393">
    <property type="entry name" value="tRNA-synt_His"/>
    <property type="match status" value="1"/>
</dbReference>
<dbReference type="Gene3D" id="3.30.930.10">
    <property type="entry name" value="Bira Bifunctional Protein, Domain 2"/>
    <property type="match status" value="1"/>
</dbReference>
<dbReference type="PIRSF" id="PIRSF001549">
    <property type="entry name" value="His-tRNA_synth"/>
    <property type="match status" value="1"/>
</dbReference>
<comment type="caution">
    <text evidence="3">The sequence shown here is derived from an EMBL/GenBank/DDBJ whole genome shotgun (WGS) entry which is preliminary data.</text>
</comment>
<evidence type="ECO:0000313" key="4">
    <source>
        <dbReference type="Proteomes" id="UP000239480"/>
    </source>
</evidence>
<sequence length="371" mass="40877">MPSKDQIRAEAARLQAVFQEAGATPVDPDILQPATALLDLYGEDIRARAYVTADPLKGEQMLRPDFTVPVVQMHVANGHSGEARYTYAGEVFRRQEMIEPGRDNEYFQAGMEIIDAADPAAAEAELFVQFSALLSPLKLRAEMGDIGLLAAAVEGLDASDARKAALLRHIWRPRRFRALLDRFAGRAKVPASRTALLRRLESEAPEEIIAAEGLFIGLREPAEVVQRMRTLQEDAETPPLSANQVALIDDLLEIRETPWNALARLRDIAVDLPVLDASLDRLERRLDVMCERGVDLARLEFDTSHGRSTMEYYDGFVFSFSVPGRPDLPPVALGGRYDALTRVLGQGREIPAVGGMVRPGLLLELATEGAK</sequence>
<dbReference type="RefSeq" id="WP_106205315.1">
    <property type="nucleotide sequence ID" value="NZ_PVTD01000005.1"/>
</dbReference>
<evidence type="ECO:0000259" key="2">
    <source>
        <dbReference type="Pfam" id="PF13393"/>
    </source>
</evidence>
<dbReference type="SUPFAM" id="SSF55681">
    <property type="entry name" value="Class II aaRS and biotin synthetases"/>
    <property type="match status" value="1"/>
</dbReference>
<dbReference type="PANTHER" id="PTHR11476">
    <property type="entry name" value="HISTIDYL-TRNA SYNTHETASE"/>
    <property type="match status" value="1"/>
</dbReference>
<evidence type="ECO:0000256" key="1">
    <source>
        <dbReference type="PIRSR" id="PIRSR001549-1"/>
    </source>
</evidence>
<feature type="binding site" evidence="1">
    <location>
        <position position="112"/>
    </location>
    <ligand>
        <name>L-histidine</name>
        <dbReference type="ChEBI" id="CHEBI:57595"/>
    </ligand>
</feature>
<keyword evidence="3" id="KW-0328">Glycosyltransferase</keyword>
<dbReference type="InterPro" id="IPR041715">
    <property type="entry name" value="HisRS-like_core"/>
</dbReference>
<gene>
    <name evidence="3" type="ORF">CLV78_10547</name>
</gene>
<keyword evidence="4" id="KW-1185">Reference proteome</keyword>
<proteinExistence type="predicted"/>
<feature type="binding site" evidence="1">
    <location>
        <begin position="65"/>
        <end position="67"/>
    </location>
    <ligand>
        <name>L-histidine</name>
        <dbReference type="ChEBI" id="CHEBI:57595"/>
    </ligand>
</feature>
<name>A0A2T0RP77_9RHOB</name>
<feature type="binding site" evidence="1">
    <location>
        <begin position="312"/>
        <end position="313"/>
    </location>
    <ligand>
        <name>L-histidine</name>
        <dbReference type="ChEBI" id="CHEBI:57595"/>
    </ligand>
</feature>
<dbReference type="GO" id="GO:0005737">
    <property type="term" value="C:cytoplasm"/>
    <property type="evidence" value="ECO:0007669"/>
    <property type="project" value="InterPro"/>
</dbReference>
<dbReference type="NCBIfam" id="NF008952">
    <property type="entry name" value="PRK12295.1-5"/>
    <property type="match status" value="1"/>
</dbReference>
<evidence type="ECO:0000313" key="3">
    <source>
        <dbReference type="EMBL" id="PRY22995.1"/>
    </source>
</evidence>
<feature type="binding site" evidence="1">
    <location>
        <position position="307"/>
    </location>
    <ligand>
        <name>L-histidine</name>
        <dbReference type="ChEBI" id="CHEBI:57595"/>
    </ligand>
</feature>
<accession>A0A2T0RP77</accession>
<feature type="domain" description="Class II Histidinyl-tRNA synthetase (HisRS)-like catalytic core" evidence="2">
    <location>
        <begin position="6"/>
        <end position="256"/>
    </location>
</feature>
<reference evidence="3 4" key="1">
    <citation type="submission" date="2018-03" db="EMBL/GenBank/DDBJ databases">
        <title>Genomic Encyclopedia of Archaeal and Bacterial Type Strains, Phase II (KMG-II): from individual species to whole genera.</title>
        <authorList>
            <person name="Goeker M."/>
        </authorList>
    </citation>
    <scope>NUCLEOTIDE SEQUENCE [LARGE SCALE GENOMIC DNA]</scope>
    <source>
        <strain evidence="3 4">DSM 29328</strain>
    </source>
</reference>
<dbReference type="InterPro" id="IPR045864">
    <property type="entry name" value="aa-tRNA-synth_II/BPL/LPL"/>
</dbReference>
<dbReference type="Proteomes" id="UP000239480">
    <property type="component" value="Unassembled WGS sequence"/>
</dbReference>
<dbReference type="EMBL" id="PVTD01000005">
    <property type="protein sequence ID" value="PRY22995.1"/>
    <property type="molecule type" value="Genomic_DNA"/>
</dbReference>
<protein>
    <submittedName>
        <fullName evidence="3">ATP phosphoribosyltransferase regulatory subunit</fullName>
    </submittedName>
</protein>
<dbReference type="AlphaFoldDB" id="A0A2T0RP77"/>
<dbReference type="PANTHER" id="PTHR11476:SF7">
    <property type="entry name" value="HISTIDINE--TRNA LIGASE"/>
    <property type="match status" value="1"/>
</dbReference>
<dbReference type="InterPro" id="IPR004516">
    <property type="entry name" value="HisRS/HisZ"/>
</dbReference>
<feature type="binding site" evidence="1">
    <location>
        <position position="93"/>
    </location>
    <ligand>
        <name>L-histidine</name>
        <dbReference type="ChEBI" id="CHEBI:57595"/>
    </ligand>
</feature>
<keyword evidence="3" id="KW-0808">Transferase</keyword>
<dbReference type="GO" id="GO:0016757">
    <property type="term" value="F:glycosyltransferase activity"/>
    <property type="evidence" value="ECO:0007669"/>
    <property type="project" value="UniProtKB-KW"/>
</dbReference>
<dbReference type="OrthoDB" id="9797914at2"/>